<dbReference type="EMBL" id="JAFCJH010000008">
    <property type="protein sequence ID" value="MBR0795789.1"/>
    <property type="molecule type" value="Genomic_DNA"/>
</dbReference>
<dbReference type="InterPro" id="IPR003841">
    <property type="entry name" value="Na/Pi_transpt"/>
</dbReference>
<keyword evidence="4 7" id="KW-1133">Transmembrane helix</keyword>
<dbReference type="Gene3D" id="1.20.58.220">
    <property type="entry name" value="Phosphate transport system protein phou homolog 2, domain 2"/>
    <property type="match status" value="1"/>
</dbReference>
<evidence type="ECO:0000256" key="1">
    <source>
        <dbReference type="ARBA" id="ARBA00004651"/>
    </source>
</evidence>
<dbReference type="RefSeq" id="WP_212394478.1">
    <property type="nucleotide sequence ID" value="NZ_JAFCJH010000008.1"/>
</dbReference>
<feature type="region of interest" description="Disordered" evidence="6">
    <location>
        <begin position="540"/>
        <end position="562"/>
    </location>
</feature>
<dbReference type="NCBIfam" id="TIGR00704">
    <property type="entry name" value="NaPi_cotrn_rel"/>
    <property type="match status" value="1"/>
</dbReference>
<evidence type="ECO:0000256" key="3">
    <source>
        <dbReference type="ARBA" id="ARBA00022692"/>
    </source>
</evidence>
<comment type="subcellular location">
    <subcellularLocation>
        <location evidence="1">Cell membrane</location>
        <topology evidence="1">Multi-pass membrane protein</topology>
    </subcellularLocation>
</comment>
<dbReference type="Proteomes" id="UP001315278">
    <property type="component" value="Unassembled WGS sequence"/>
</dbReference>
<dbReference type="InterPro" id="IPR026022">
    <property type="entry name" value="PhoU_dom"/>
</dbReference>
<feature type="transmembrane region" description="Helical" evidence="7">
    <location>
        <begin position="194"/>
        <end position="218"/>
    </location>
</feature>
<dbReference type="PANTHER" id="PTHR10010">
    <property type="entry name" value="SOLUTE CARRIER FAMILY 34 SODIUM PHOSPHATE , MEMBER 2-RELATED"/>
    <property type="match status" value="1"/>
</dbReference>
<proteinExistence type="predicted"/>
<comment type="caution">
    <text evidence="9">The sequence shown here is derived from an EMBL/GenBank/DDBJ whole genome shotgun (WGS) entry which is preliminary data.</text>
</comment>
<organism evidence="9 10">
    <name type="scientific">Bradyrhizobium jicamae</name>
    <dbReference type="NCBI Taxonomy" id="280332"/>
    <lineage>
        <taxon>Bacteria</taxon>
        <taxon>Pseudomonadati</taxon>
        <taxon>Pseudomonadota</taxon>
        <taxon>Alphaproteobacteria</taxon>
        <taxon>Hyphomicrobiales</taxon>
        <taxon>Nitrobacteraceae</taxon>
        <taxon>Bradyrhizobium</taxon>
    </lineage>
</organism>
<dbReference type="Pfam" id="PF02690">
    <property type="entry name" value="Na_Pi_cotrans"/>
    <property type="match status" value="2"/>
</dbReference>
<reference evidence="10" key="1">
    <citation type="journal article" date="2021" name="ISME J.">
        <title>Evolutionary origin and ecological implication of a unique nif island in free-living Bradyrhizobium lineages.</title>
        <authorList>
            <person name="Tao J."/>
        </authorList>
    </citation>
    <scope>NUCLEOTIDE SEQUENCE [LARGE SCALE GENOMIC DNA]</scope>
    <source>
        <strain evidence="10">SZCCT0434</strain>
    </source>
</reference>
<dbReference type="Pfam" id="PF01895">
    <property type="entry name" value="PhoU"/>
    <property type="match status" value="1"/>
</dbReference>
<keyword evidence="10" id="KW-1185">Reference proteome</keyword>
<evidence type="ECO:0000256" key="7">
    <source>
        <dbReference type="SAM" id="Phobius"/>
    </source>
</evidence>
<evidence type="ECO:0000259" key="8">
    <source>
        <dbReference type="Pfam" id="PF01895"/>
    </source>
</evidence>
<evidence type="ECO:0000256" key="4">
    <source>
        <dbReference type="ARBA" id="ARBA00022989"/>
    </source>
</evidence>
<keyword evidence="2" id="KW-1003">Cell membrane</keyword>
<dbReference type="NCBIfam" id="NF037997">
    <property type="entry name" value="Na_Pi_symport"/>
    <property type="match status" value="1"/>
</dbReference>
<dbReference type="InterPro" id="IPR004633">
    <property type="entry name" value="NaPi_cotrn-rel/YqeW-like"/>
</dbReference>
<feature type="transmembrane region" description="Helical" evidence="7">
    <location>
        <begin position="49"/>
        <end position="70"/>
    </location>
</feature>
<dbReference type="PANTHER" id="PTHR10010:SF46">
    <property type="entry name" value="SODIUM-DEPENDENT PHOSPHATE TRANSPORT PROTEIN 2B"/>
    <property type="match status" value="1"/>
</dbReference>
<evidence type="ECO:0000313" key="9">
    <source>
        <dbReference type="EMBL" id="MBR0795789.1"/>
    </source>
</evidence>
<feature type="transmembrane region" description="Helical" evidence="7">
    <location>
        <begin position="279"/>
        <end position="301"/>
    </location>
</feature>
<feature type="transmembrane region" description="Helical" evidence="7">
    <location>
        <begin position="133"/>
        <end position="150"/>
    </location>
</feature>
<evidence type="ECO:0000256" key="6">
    <source>
        <dbReference type="SAM" id="MobiDB-lite"/>
    </source>
</evidence>
<dbReference type="InterPro" id="IPR038078">
    <property type="entry name" value="PhoU-like_sf"/>
</dbReference>
<accession>A0ABS5FGJ3</accession>
<keyword evidence="5 7" id="KW-0472">Membrane</keyword>
<keyword evidence="3 7" id="KW-0812">Transmembrane</keyword>
<protein>
    <submittedName>
        <fullName evidence="9">Na/Pi cotransporter family protein</fullName>
    </submittedName>
</protein>
<feature type="transmembrane region" description="Helical" evidence="7">
    <location>
        <begin position="104"/>
        <end position="121"/>
    </location>
</feature>
<name>A0ABS5FGJ3_9BRAD</name>
<evidence type="ECO:0000313" key="10">
    <source>
        <dbReference type="Proteomes" id="UP001315278"/>
    </source>
</evidence>
<feature type="transmembrane region" description="Helical" evidence="7">
    <location>
        <begin position="162"/>
        <end position="187"/>
    </location>
</feature>
<gene>
    <name evidence="9" type="ORF">JQ615_10345</name>
</gene>
<evidence type="ECO:0000256" key="2">
    <source>
        <dbReference type="ARBA" id="ARBA00022475"/>
    </source>
</evidence>
<dbReference type="SUPFAM" id="SSF109755">
    <property type="entry name" value="PhoU-like"/>
    <property type="match status" value="1"/>
</dbReference>
<sequence>MGSMVLLDLMGGVALLLWGLHMVHSGVLRAFGPDLRLLLGKALGNRSAAFAAGLGLTALLQSSTATALITSSFAAEGLVSLVPALAIMLGANVGTTLIVQVLSFNVQAIAPVLFVLGLVAFRSGPRSRIKDLGRVSIGLGLMLLSLHILLDTLAPAENAPGVRVFLGAITGDPVLCILIGAAVTWLVHSSVASVLLVMSLAYSQFITPYAAFALVLGANLGSAINPLVEGARRDDPASYRLPVGNLVNRLVGILLVAPLLRPITEHLHAWQPDLAKATALFHIAFNVATAILFIGVLDGMARLLKRLLPKQVQAADPSRPRHLDESALETPSLALADAAREVLHMGDQVEIMLRKVMAAMMNNDRSLVEQVSQMDNNIDSLNEAIKLYVTKLTRGSLDEREGQRAMEIVAFAINLEHIGDIIDKNLSELATKKIKRRLQFSTEGAEELSAFHKRTIDSLRLAFGVFMSGNAGEARKLLAEKTALRTAELAATERHLERLREGRPETIETTSLHLDVLRDLRRIHSHICSVAYPVLDAAGETASDEQSTSDADRVSAPVHGRS</sequence>
<evidence type="ECO:0000256" key="5">
    <source>
        <dbReference type="ARBA" id="ARBA00023136"/>
    </source>
</evidence>
<feature type="domain" description="PhoU" evidence="8">
    <location>
        <begin position="343"/>
        <end position="422"/>
    </location>
</feature>